<feature type="compositionally biased region" description="Polar residues" evidence="1">
    <location>
        <begin position="132"/>
        <end position="146"/>
    </location>
</feature>
<dbReference type="Proteomes" id="UP000250140">
    <property type="component" value="Unassembled WGS sequence"/>
</dbReference>
<evidence type="ECO:0000256" key="1">
    <source>
        <dbReference type="SAM" id="MobiDB-lite"/>
    </source>
</evidence>
<evidence type="ECO:0000313" key="3">
    <source>
        <dbReference type="Proteomes" id="UP000250140"/>
    </source>
</evidence>
<proteinExistence type="predicted"/>
<dbReference type="EMBL" id="KV749096">
    <property type="protein sequence ID" value="OCL11194.1"/>
    <property type="molecule type" value="Genomic_DNA"/>
</dbReference>
<protein>
    <submittedName>
        <fullName evidence="2">Uncharacterized protein</fullName>
    </submittedName>
</protein>
<sequence>MLFTLSRRQNWVQERMKKFSNCEPDNLDKYIDGVAGTEPPRYRLSMLHIDKGVLHVIPSAPLKEPTGSWTSTIPDHVAQDFVDTIKKRYQALSTRADNINLVRKYNHTLLGQKSRIILAGGPTNEIALSEATLKQQGLPRNQNASESGDGRTTDQQNG</sequence>
<reference evidence="2 3" key="1">
    <citation type="journal article" date="2016" name="Nat. Commun.">
        <title>Ectomycorrhizal ecology is imprinted in the genome of the dominant symbiotic fungus Cenococcum geophilum.</title>
        <authorList>
            <consortium name="DOE Joint Genome Institute"/>
            <person name="Peter M."/>
            <person name="Kohler A."/>
            <person name="Ohm R.A."/>
            <person name="Kuo A."/>
            <person name="Krutzmann J."/>
            <person name="Morin E."/>
            <person name="Arend M."/>
            <person name="Barry K.W."/>
            <person name="Binder M."/>
            <person name="Choi C."/>
            <person name="Clum A."/>
            <person name="Copeland A."/>
            <person name="Grisel N."/>
            <person name="Haridas S."/>
            <person name="Kipfer T."/>
            <person name="LaButti K."/>
            <person name="Lindquist E."/>
            <person name="Lipzen A."/>
            <person name="Maire R."/>
            <person name="Meier B."/>
            <person name="Mihaltcheva S."/>
            <person name="Molinier V."/>
            <person name="Murat C."/>
            <person name="Poggeler S."/>
            <person name="Quandt C.A."/>
            <person name="Sperisen C."/>
            <person name="Tritt A."/>
            <person name="Tisserant E."/>
            <person name="Crous P.W."/>
            <person name="Henrissat B."/>
            <person name="Nehls U."/>
            <person name="Egli S."/>
            <person name="Spatafora J.W."/>
            <person name="Grigoriev I.V."/>
            <person name="Martin F.M."/>
        </authorList>
    </citation>
    <scope>NUCLEOTIDE SEQUENCE [LARGE SCALE GENOMIC DNA]</scope>
    <source>
        <strain evidence="2 3">CBS 207.34</strain>
    </source>
</reference>
<keyword evidence="3" id="KW-1185">Reference proteome</keyword>
<evidence type="ECO:0000313" key="2">
    <source>
        <dbReference type="EMBL" id="OCL11194.1"/>
    </source>
</evidence>
<dbReference type="AlphaFoldDB" id="A0A8E2JVY5"/>
<gene>
    <name evidence="2" type="ORF">AOQ84DRAFT_361739</name>
</gene>
<feature type="region of interest" description="Disordered" evidence="1">
    <location>
        <begin position="132"/>
        <end position="158"/>
    </location>
</feature>
<organism evidence="2 3">
    <name type="scientific">Glonium stellatum</name>
    <dbReference type="NCBI Taxonomy" id="574774"/>
    <lineage>
        <taxon>Eukaryota</taxon>
        <taxon>Fungi</taxon>
        <taxon>Dikarya</taxon>
        <taxon>Ascomycota</taxon>
        <taxon>Pezizomycotina</taxon>
        <taxon>Dothideomycetes</taxon>
        <taxon>Pleosporomycetidae</taxon>
        <taxon>Gloniales</taxon>
        <taxon>Gloniaceae</taxon>
        <taxon>Glonium</taxon>
    </lineage>
</organism>
<accession>A0A8E2JVY5</accession>
<name>A0A8E2JVY5_9PEZI</name>